<proteinExistence type="inferred from homology"/>
<organism evidence="17 18">
    <name type="scientific">Beijerinckia indica subsp. indica (strain ATCC 9039 / DSM 1715 / NCIMB 8712)</name>
    <dbReference type="NCBI Taxonomy" id="395963"/>
    <lineage>
        <taxon>Bacteria</taxon>
        <taxon>Pseudomonadati</taxon>
        <taxon>Pseudomonadota</taxon>
        <taxon>Alphaproteobacteria</taxon>
        <taxon>Hyphomicrobiales</taxon>
        <taxon>Beijerinckiaceae</taxon>
        <taxon>Beijerinckia</taxon>
    </lineage>
</organism>
<feature type="binding site" evidence="14">
    <location>
        <position position="87"/>
    </location>
    <ligand>
        <name>Zn(2+)</name>
        <dbReference type="ChEBI" id="CHEBI:29105"/>
        <note>catalytic</note>
    </ligand>
</feature>
<reference evidence="18" key="1">
    <citation type="submission" date="2008-03" db="EMBL/GenBank/DDBJ databases">
        <title>Complete sequence of chromosome of Beijerinckia indica subsp. indica ATCC 9039.</title>
        <authorList>
            <consortium name="US DOE Joint Genome Institute"/>
            <person name="Copeland A."/>
            <person name="Lucas S."/>
            <person name="Lapidus A."/>
            <person name="Glavina del Rio T."/>
            <person name="Dalin E."/>
            <person name="Tice H."/>
            <person name="Bruce D."/>
            <person name="Goodwin L."/>
            <person name="Pitluck S."/>
            <person name="LaButti K."/>
            <person name="Schmutz J."/>
            <person name="Larimer F."/>
            <person name="Land M."/>
            <person name="Hauser L."/>
            <person name="Kyrpides N."/>
            <person name="Mikhailova N."/>
            <person name="Dunfield P.F."/>
            <person name="Dedysh S.N."/>
            <person name="Liesack W."/>
            <person name="Saw J.H."/>
            <person name="Alam M."/>
            <person name="Chen Y."/>
            <person name="Murrell J.C."/>
            <person name="Richardson P."/>
        </authorList>
    </citation>
    <scope>NUCLEOTIDE SEQUENCE [LARGE SCALE GENOMIC DNA]</scope>
    <source>
        <strain evidence="18">ATCC 9039 / DSM 1715 / NCIMB 8712</strain>
    </source>
</reference>
<dbReference type="PANTHER" id="PTHR11644">
    <property type="entry name" value="CYTIDINE DEAMINASE"/>
    <property type="match status" value="1"/>
</dbReference>
<evidence type="ECO:0000256" key="1">
    <source>
        <dbReference type="ARBA" id="ARBA00001947"/>
    </source>
</evidence>
<evidence type="ECO:0000256" key="9">
    <source>
        <dbReference type="ARBA" id="ARBA00032005"/>
    </source>
</evidence>
<dbReference type="AlphaFoldDB" id="B2IC63"/>
<dbReference type="SUPFAM" id="SSF53927">
    <property type="entry name" value="Cytidine deaminase-like"/>
    <property type="match status" value="1"/>
</dbReference>
<dbReference type="GO" id="GO:0005829">
    <property type="term" value="C:cytosol"/>
    <property type="evidence" value="ECO:0007669"/>
    <property type="project" value="TreeGrafter"/>
</dbReference>
<dbReference type="InterPro" id="IPR016192">
    <property type="entry name" value="APOBEC/CMP_deaminase_Zn-bd"/>
</dbReference>
<dbReference type="eggNOG" id="COG0295">
    <property type="taxonomic scope" value="Bacteria"/>
</dbReference>
<dbReference type="GO" id="GO:0055086">
    <property type="term" value="P:nucleobase-containing small molecule metabolic process"/>
    <property type="evidence" value="ECO:0007669"/>
    <property type="project" value="UniProtKB-ARBA"/>
</dbReference>
<dbReference type="Pfam" id="PF00383">
    <property type="entry name" value="dCMP_cyt_deam_1"/>
    <property type="match status" value="1"/>
</dbReference>
<dbReference type="CDD" id="cd01283">
    <property type="entry name" value="cytidine_deaminase"/>
    <property type="match status" value="1"/>
</dbReference>
<comment type="cofactor">
    <cofactor evidence="1 14 15">
        <name>Zn(2+)</name>
        <dbReference type="ChEBI" id="CHEBI:29105"/>
    </cofactor>
</comment>
<dbReference type="OrthoDB" id="9795347at2"/>
<dbReference type="EC" id="3.5.4.5" evidence="4 15"/>
<protein>
    <recommendedName>
        <fullName evidence="5 15">Cytidine deaminase</fullName>
        <ecNumber evidence="4 15">3.5.4.5</ecNumber>
    </recommendedName>
    <alternativeName>
        <fullName evidence="9 15">Cytidine aminohydrolase</fullName>
    </alternativeName>
</protein>
<sequence>MDPLEELWSAALAVFDRAYAPYSRFKVAAAVRSVSGAVFVGVNVENAAYPVGTCAEAGAIAAMITAGERSIDAIFILGDGAGHTTPCGACRQRLHEFSAPETLVHVGGPEGHRATYTMAELLPHGFALDRPRDADEQD</sequence>
<dbReference type="PROSITE" id="PS00903">
    <property type="entry name" value="CYT_DCMP_DEAMINASES_1"/>
    <property type="match status" value="1"/>
</dbReference>
<evidence type="ECO:0000256" key="10">
    <source>
        <dbReference type="ARBA" id="ARBA00049252"/>
    </source>
</evidence>
<dbReference type="InterPro" id="IPR002125">
    <property type="entry name" value="CMP_dCMP_dom"/>
</dbReference>
<evidence type="ECO:0000256" key="6">
    <source>
        <dbReference type="ARBA" id="ARBA00022723"/>
    </source>
</evidence>
<dbReference type="Proteomes" id="UP000001695">
    <property type="component" value="Chromosome"/>
</dbReference>
<feature type="active site" description="Proton donor" evidence="12">
    <location>
        <position position="56"/>
    </location>
</feature>
<dbReference type="GO" id="GO:0042802">
    <property type="term" value="F:identical protein binding"/>
    <property type="evidence" value="ECO:0007669"/>
    <property type="project" value="UniProtKB-ARBA"/>
</dbReference>
<feature type="binding site" evidence="14">
    <location>
        <position position="90"/>
    </location>
    <ligand>
        <name>Zn(2+)</name>
        <dbReference type="ChEBI" id="CHEBI:29105"/>
        <note>catalytic</note>
    </ligand>
</feature>
<feature type="binding site" evidence="13">
    <location>
        <begin position="43"/>
        <end position="49"/>
    </location>
    <ligand>
        <name>substrate</name>
    </ligand>
</feature>
<keyword evidence="6 14" id="KW-0479">Metal-binding</keyword>
<dbReference type="GO" id="GO:0004126">
    <property type="term" value="F:cytidine deaminase activity"/>
    <property type="evidence" value="ECO:0007669"/>
    <property type="project" value="UniProtKB-UniRule"/>
</dbReference>
<evidence type="ECO:0000256" key="12">
    <source>
        <dbReference type="PIRSR" id="PIRSR606262-1"/>
    </source>
</evidence>
<feature type="domain" description="CMP/dCMP-type deaminase" evidence="16">
    <location>
        <begin position="2"/>
        <end position="129"/>
    </location>
</feature>
<dbReference type="KEGG" id="bid:Bind_3099"/>
<comment type="catalytic activity">
    <reaction evidence="11 15">
        <text>cytidine + H2O + H(+) = uridine + NH4(+)</text>
        <dbReference type="Rhea" id="RHEA:16069"/>
        <dbReference type="ChEBI" id="CHEBI:15377"/>
        <dbReference type="ChEBI" id="CHEBI:15378"/>
        <dbReference type="ChEBI" id="CHEBI:16704"/>
        <dbReference type="ChEBI" id="CHEBI:17562"/>
        <dbReference type="ChEBI" id="CHEBI:28938"/>
        <dbReference type="EC" id="3.5.4.5"/>
    </reaction>
</comment>
<evidence type="ECO:0000256" key="14">
    <source>
        <dbReference type="PIRSR" id="PIRSR606262-3"/>
    </source>
</evidence>
<dbReference type="NCBIfam" id="TIGR01354">
    <property type="entry name" value="cyt_deam_tetra"/>
    <property type="match status" value="1"/>
</dbReference>
<dbReference type="GO" id="GO:0072527">
    <property type="term" value="P:pyrimidine-containing compound metabolic process"/>
    <property type="evidence" value="ECO:0007669"/>
    <property type="project" value="UniProtKB-ARBA"/>
</dbReference>
<comment type="similarity">
    <text evidence="3 15">Belongs to the cytidine and deoxycytidylate deaminase family.</text>
</comment>
<dbReference type="HOGENOM" id="CLU_097262_0_1_5"/>
<comment type="catalytic activity">
    <reaction evidence="10 15">
        <text>2'-deoxycytidine + H2O + H(+) = 2'-deoxyuridine + NH4(+)</text>
        <dbReference type="Rhea" id="RHEA:13433"/>
        <dbReference type="ChEBI" id="CHEBI:15377"/>
        <dbReference type="ChEBI" id="CHEBI:15378"/>
        <dbReference type="ChEBI" id="CHEBI:15698"/>
        <dbReference type="ChEBI" id="CHEBI:16450"/>
        <dbReference type="ChEBI" id="CHEBI:28938"/>
        <dbReference type="EC" id="3.5.4.5"/>
    </reaction>
</comment>
<accession>B2IC63</accession>
<evidence type="ECO:0000313" key="17">
    <source>
        <dbReference type="EMBL" id="ACB96660.1"/>
    </source>
</evidence>
<evidence type="ECO:0000256" key="5">
    <source>
        <dbReference type="ARBA" id="ARBA00018266"/>
    </source>
</evidence>
<evidence type="ECO:0000259" key="16">
    <source>
        <dbReference type="PROSITE" id="PS51747"/>
    </source>
</evidence>
<evidence type="ECO:0000256" key="7">
    <source>
        <dbReference type="ARBA" id="ARBA00022801"/>
    </source>
</evidence>
<evidence type="ECO:0000256" key="4">
    <source>
        <dbReference type="ARBA" id="ARBA00012783"/>
    </source>
</evidence>
<dbReference type="InterPro" id="IPR006262">
    <property type="entry name" value="Cyt_deam_tetra"/>
</dbReference>
<dbReference type="Gene3D" id="3.40.140.10">
    <property type="entry name" value="Cytidine Deaminase, domain 2"/>
    <property type="match status" value="1"/>
</dbReference>
<dbReference type="EMBL" id="CP001016">
    <property type="protein sequence ID" value="ACB96660.1"/>
    <property type="molecule type" value="Genomic_DNA"/>
</dbReference>
<keyword evidence="7 15" id="KW-0378">Hydrolase</keyword>
<keyword evidence="18" id="KW-1185">Reference proteome</keyword>
<evidence type="ECO:0000256" key="3">
    <source>
        <dbReference type="ARBA" id="ARBA00006576"/>
    </source>
</evidence>
<dbReference type="PROSITE" id="PS51747">
    <property type="entry name" value="CYT_DCMP_DEAMINASES_2"/>
    <property type="match status" value="1"/>
</dbReference>
<dbReference type="InterPro" id="IPR016193">
    <property type="entry name" value="Cytidine_deaminase-like"/>
</dbReference>
<name>B2IC63_BEII9</name>
<gene>
    <name evidence="17" type="ordered locus">Bind_3099</name>
</gene>
<dbReference type="PANTHER" id="PTHR11644:SF2">
    <property type="entry name" value="CYTIDINE DEAMINASE"/>
    <property type="match status" value="1"/>
</dbReference>
<evidence type="ECO:0000256" key="8">
    <source>
        <dbReference type="ARBA" id="ARBA00022833"/>
    </source>
</evidence>
<evidence type="ECO:0000256" key="15">
    <source>
        <dbReference type="RuleBase" id="RU364006"/>
    </source>
</evidence>
<dbReference type="STRING" id="395963.Bind_3099"/>
<dbReference type="GO" id="GO:0008270">
    <property type="term" value="F:zinc ion binding"/>
    <property type="evidence" value="ECO:0007669"/>
    <property type="project" value="UniProtKB-UniRule"/>
</dbReference>
<evidence type="ECO:0000256" key="11">
    <source>
        <dbReference type="ARBA" id="ARBA00049558"/>
    </source>
</evidence>
<keyword evidence="8 14" id="KW-0862">Zinc</keyword>
<evidence type="ECO:0000256" key="13">
    <source>
        <dbReference type="PIRSR" id="PIRSR606262-2"/>
    </source>
</evidence>
<evidence type="ECO:0000313" key="18">
    <source>
        <dbReference type="Proteomes" id="UP000001695"/>
    </source>
</evidence>
<dbReference type="RefSeq" id="WP_012386008.1">
    <property type="nucleotide sequence ID" value="NC_010581.1"/>
</dbReference>
<reference evidence="17 18" key="2">
    <citation type="journal article" date="2010" name="J. Bacteriol.">
        <title>Complete genome sequence of Beijerinckia indica subsp. indica.</title>
        <authorList>
            <person name="Tamas I."/>
            <person name="Dedysh S.N."/>
            <person name="Liesack W."/>
            <person name="Stott M.B."/>
            <person name="Alam M."/>
            <person name="Murrell J.C."/>
            <person name="Dunfield P.F."/>
        </authorList>
    </citation>
    <scope>NUCLEOTIDE SEQUENCE [LARGE SCALE GENOMIC DNA]</scope>
    <source>
        <strain evidence="18">ATCC 9039 / DSM 1715 / NCIMB 8712</strain>
    </source>
</reference>
<feature type="binding site" evidence="14">
    <location>
        <position position="54"/>
    </location>
    <ligand>
        <name>Zn(2+)</name>
        <dbReference type="ChEBI" id="CHEBI:29105"/>
        <note>catalytic</note>
    </ligand>
</feature>
<comment type="function">
    <text evidence="2 15">This enzyme scavenges exogenous and endogenous cytidine and 2'-deoxycytidine for UMP synthesis.</text>
</comment>
<dbReference type="NCBIfam" id="NF004064">
    <property type="entry name" value="PRK05578.1"/>
    <property type="match status" value="1"/>
</dbReference>
<dbReference type="InterPro" id="IPR050202">
    <property type="entry name" value="Cyt/Deoxycyt_deaminase"/>
</dbReference>
<evidence type="ECO:0000256" key="2">
    <source>
        <dbReference type="ARBA" id="ARBA00003949"/>
    </source>
</evidence>